<keyword evidence="5" id="KW-0418">Kinase</keyword>
<evidence type="ECO:0000256" key="3">
    <source>
        <dbReference type="ARBA" id="ARBA00022679"/>
    </source>
</evidence>
<evidence type="ECO:0000256" key="7">
    <source>
        <dbReference type="ARBA" id="ARBA00047899"/>
    </source>
</evidence>
<dbReference type="SUPFAM" id="SSF56112">
    <property type="entry name" value="Protein kinase-like (PK-like)"/>
    <property type="match status" value="1"/>
</dbReference>
<dbReference type="SMART" id="SM00220">
    <property type="entry name" value="S_TKc"/>
    <property type="match status" value="1"/>
</dbReference>
<reference evidence="10" key="1">
    <citation type="submission" date="2021-01" db="EMBL/GenBank/DDBJ databases">
        <authorList>
            <person name="Corre E."/>
            <person name="Pelletier E."/>
            <person name="Niang G."/>
            <person name="Scheremetjew M."/>
            <person name="Finn R."/>
            <person name="Kale V."/>
            <person name="Holt S."/>
            <person name="Cochrane G."/>
            <person name="Meng A."/>
            <person name="Brown T."/>
            <person name="Cohen L."/>
        </authorList>
    </citation>
    <scope>NUCLEOTIDE SEQUENCE</scope>
    <source>
        <strain evidence="10">CCMP281</strain>
    </source>
</reference>
<name>A0A7S3AU83_9EUKA</name>
<dbReference type="GO" id="GO:0004674">
    <property type="term" value="F:protein serine/threonine kinase activity"/>
    <property type="evidence" value="ECO:0007669"/>
    <property type="project" value="UniProtKB-KW"/>
</dbReference>
<protein>
    <recommendedName>
        <fullName evidence="1">non-specific serine/threonine protein kinase</fullName>
        <ecNumber evidence="1">2.7.11.1</ecNumber>
    </recommendedName>
</protein>
<evidence type="ECO:0000256" key="4">
    <source>
        <dbReference type="ARBA" id="ARBA00022741"/>
    </source>
</evidence>
<dbReference type="EMBL" id="HBHX01025517">
    <property type="protein sequence ID" value="CAE0113572.1"/>
    <property type="molecule type" value="Transcribed_RNA"/>
</dbReference>
<keyword evidence="6" id="KW-0067">ATP-binding</keyword>
<evidence type="ECO:0000256" key="5">
    <source>
        <dbReference type="ARBA" id="ARBA00022777"/>
    </source>
</evidence>
<dbReference type="InterPro" id="IPR000719">
    <property type="entry name" value="Prot_kinase_dom"/>
</dbReference>
<dbReference type="GO" id="GO:0005524">
    <property type="term" value="F:ATP binding"/>
    <property type="evidence" value="ECO:0007669"/>
    <property type="project" value="UniProtKB-KW"/>
</dbReference>
<organism evidence="10">
    <name type="scientific">Haptolina ericina</name>
    <dbReference type="NCBI Taxonomy" id="156174"/>
    <lineage>
        <taxon>Eukaryota</taxon>
        <taxon>Haptista</taxon>
        <taxon>Haptophyta</taxon>
        <taxon>Prymnesiophyceae</taxon>
        <taxon>Prymnesiales</taxon>
        <taxon>Prymnesiaceae</taxon>
        <taxon>Haptolina</taxon>
    </lineage>
</organism>
<dbReference type="AlphaFoldDB" id="A0A7S3AU83"/>
<comment type="catalytic activity">
    <reaction evidence="8">
        <text>L-seryl-[protein] + ATP = O-phospho-L-seryl-[protein] + ADP + H(+)</text>
        <dbReference type="Rhea" id="RHEA:17989"/>
        <dbReference type="Rhea" id="RHEA-COMP:9863"/>
        <dbReference type="Rhea" id="RHEA-COMP:11604"/>
        <dbReference type="ChEBI" id="CHEBI:15378"/>
        <dbReference type="ChEBI" id="CHEBI:29999"/>
        <dbReference type="ChEBI" id="CHEBI:30616"/>
        <dbReference type="ChEBI" id="CHEBI:83421"/>
        <dbReference type="ChEBI" id="CHEBI:456216"/>
        <dbReference type="EC" id="2.7.11.1"/>
    </reaction>
</comment>
<sequence length="237" mass="25742">MHLVERETRSQGMAAEHPNVLGLVAHECVSTANADVVQARLLFPLCEGGTLADFLKAEGGIPTDEMLRIFSQLASAVAHCHAVGVIHRDIKLTNVYRDGEGRWLLADFGSALSSTATIELDTREALALARHEVETLTTPEYRSPEQVSLELRSKLTPAVDVWALGVALYQMTFNANPFATPLQTLSERTPHPNESSTPPRLISLIESLLNKDVPSRCTAAQAVQLVDSLQLGGNVRV</sequence>
<accession>A0A7S3AU83</accession>
<dbReference type="PROSITE" id="PS50011">
    <property type="entry name" value="PROTEIN_KINASE_DOM"/>
    <property type="match status" value="1"/>
</dbReference>
<keyword evidence="4" id="KW-0547">Nucleotide-binding</keyword>
<evidence type="ECO:0000256" key="1">
    <source>
        <dbReference type="ARBA" id="ARBA00012513"/>
    </source>
</evidence>
<dbReference type="PANTHER" id="PTHR22967:SF57">
    <property type="entry name" value="AUXILIN, ISOFORM A-RELATED"/>
    <property type="match status" value="1"/>
</dbReference>
<proteinExistence type="predicted"/>
<evidence type="ECO:0000256" key="6">
    <source>
        <dbReference type="ARBA" id="ARBA00022840"/>
    </source>
</evidence>
<dbReference type="InterPro" id="IPR011009">
    <property type="entry name" value="Kinase-like_dom_sf"/>
</dbReference>
<evidence type="ECO:0000259" key="9">
    <source>
        <dbReference type="PROSITE" id="PS50011"/>
    </source>
</evidence>
<dbReference type="Pfam" id="PF00069">
    <property type="entry name" value="Pkinase"/>
    <property type="match status" value="1"/>
</dbReference>
<dbReference type="GO" id="GO:0005737">
    <property type="term" value="C:cytoplasm"/>
    <property type="evidence" value="ECO:0007669"/>
    <property type="project" value="TreeGrafter"/>
</dbReference>
<dbReference type="EC" id="2.7.11.1" evidence="1"/>
<evidence type="ECO:0000256" key="8">
    <source>
        <dbReference type="ARBA" id="ARBA00048679"/>
    </source>
</evidence>
<dbReference type="PANTHER" id="PTHR22967">
    <property type="entry name" value="SERINE/THREONINE PROTEIN KINASE"/>
    <property type="match status" value="1"/>
</dbReference>
<evidence type="ECO:0000313" key="10">
    <source>
        <dbReference type="EMBL" id="CAE0113572.1"/>
    </source>
</evidence>
<gene>
    <name evidence="10" type="ORF">HERI1096_LOCUS14232</name>
</gene>
<keyword evidence="3" id="KW-0808">Transferase</keyword>
<dbReference type="Gene3D" id="1.10.510.10">
    <property type="entry name" value="Transferase(Phosphotransferase) domain 1"/>
    <property type="match status" value="1"/>
</dbReference>
<feature type="domain" description="Protein kinase" evidence="9">
    <location>
        <begin position="1"/>
        <end position="229"/>
    </location>
</feature>
<comment type="catalytic activity">
    <reaction evidence="7">
        <text>L-threonyl-[protein] + ATP = O-phospho-L-threonyl-[protein] + ADP + H(+)</text>
        <dbReference type="Rhea" id="RHEA:46608"/>
        <dbReference type="Rhea" id="RHEA-COMP:11060"/>
        <dbReference type="Rhea" id="RHEA-COMP:11605"/>
        <dbReference type="ChEBI" id="CHEBI:15378"/>
        <dbReference type="ChEBI" id="CHEBI:30013"/>
        <dbReference type="ChEBI" id="CHEBI:30616"/>
        <dbReference type="ChEBI" id="CHEBI:61977"/>
        <dbReference type="ChEBI" id="CHEBI:456216"/>
        <dbReference type="EC" id="2.7.11.1"/>
    </reaction>
</comment>
<evidence type="ECO:0000256" key="2">
    <source>
        <dbReference type="ARBA" id="ARBA00022527"/>
    </source>
</evidence>
<keyword evidence="2" id="KW-0723">Serine/threonine-protein kinase</keyword>